<dbReference type="EMBL" id="CAJHJG010004091">
    <property type="protein sequence ID" value="CAD6938354.1"/>
    <property type="molecule type" value="Genomic_DNA"/>
</dbReference>
<dbReference type="EMBL" id="LWDD02000252">
    <property type="protein sequence ID" value="KAE8262325.1"/>
    <property type="molecule type" value="Genomic_DNA"/>
</dbReference>
<feature type="compositionally biased region" description="Low complexity" evidence="1">
    <location>
        <begin position="1"/>
        <end position="41"/>
    </location>
</feature>
<sequence length="170" mass="17676">MTTPAPSTSGPGAGPGASSSAAVVAANTTAKSANATASGDGPDSGPGGAAAAGEDLPGGPIWAELGSKMLQHSGGRPPNPKVNYRRKWSKGLGRWEEVTQEQVECKKNLASAVAKQIKLQDEVNYLIDMIGAVQSGSVPPHASSLLAQRPPAQHQYEDPRQREAEEYIHR</sequence>
<keyword evidence="5" id="KW-1185">Reference proteome</keyword>
<dbReference type="Proteomes" id="UP000836402">
    <property type="component" value="Unassembled WGS sequence"/>
</dbReference>
<feature type="region of interest" description="Disordered" evidence="1">
    <location>
        <begin position="1"/>
        <end position="85"/>
    </location>
</feature>
<evidence type="ECO:0000313" key="2">
    <source>
        <dbReference type="EMBL" id="CAD6938354.1"/>
    </source>
</evidence>
<reference evidence="3" key="1">
    <citation type="submission" date="2016-04" db="EMBL/GenBank/DDBJ databases">
        <authorList>
            <person name="Nguyen H.D."/>
            <person name="Kesanakurti P."/>
            <person name="Cullis J."/>
            <person name="Levesque C.A."/>
            <person name="Hambleton S."/>
        </authorList>
    </citation>
    <scope>NUCLEOTIDE SEQUENCE</scope>
    <source>
        <strain evidence="3">DAOMC 238032</strain>
    </source>
</reference>
<reference evidence="3" key="2">
    <citation type="journal article" date="2019" name="IMA Fungus">
        <title>Genome sequencing and comparison of five Tilletia species to identify candidate genes for the detection of regulated species infecting wheat.</title>
        <authorList>
            <person name="Nguyen H.D.T."/>
            <person name="Sultana T."/>
            <person name="Kesanakurti P."/>
            <person name="Hambleton S."/>
        </authorList>
    </citation>
    <scope>NUCLEOTIDE SEQUENCE</scope>
    <source>
        <strain evidence="3">DAOMC 238032</strain>
    </source>
</reference>
<evidence type="ECO:0000256" key="1">
    <source>
        <dbReference type="SAM" id="MobiDB-lite"/>
    </source>
</evidence>
<accession>A0A177UHG6</accession>
<name>A0A177UHG6_9BASI</name>
<dbReference type="Proteomes" id="UP000077671">
    <property type="component" value="Unassembled WGS sequence"/>
</dbReference>
<dbReference type="AlphaFoldDB" id="A0A177UHG6"/>
<feature type="region of interest" description="Disordered" evidence="1">
    <location>
        <begin position="136"/>
        <end position="170"/>
    </location>
</feature>
<evidence type="ECO:0000313" key="4">
    <source>
        <dbReference type="Proteomes" id="UP000077671"/>
    </source>
</evidence>
<comment type="caution">
    <text evidence="3">The sequence shown here is derived from an EMBL/GenBank/DDBJ whole genome shotgun (WGS) entry which is preliminary data.</text>
</comment>
<gene>
    <name evidence="3" type="ORF">A4X03_0g2542</name>
    <name evidence="2" type="ORF">JKIAZH3_G4581</name>
</gene>
<protein>
    <submittedName>
        <fullName evidence="3">Uncharacterized protein</fullName>
    </submittedName>
</protein>
<organism evidence="3 4">
    <name type="scientific">Tilletia caries</name>
    <name type="common">wheat bunt fungus</name>
    <dbReference type="NCBI Taxonomy" id="13290"/>
    <lineage>
        <taxon>Eukaryota</taxon>
        <taxon>Fungi</taxon>
        <taxon>Dikarya</taxon>
        <taxon>Basidiomycota</taxon>
        <taxon>Ustilaginomycotina</taxon>
        <taxon>Exobasidiomycetes</taxon>
        <taxon>Tilletiales</taxon>
        <taxon>Tilletiaceae</taxon>
        <taxon>Tilletia</taxon>
    </lineage>
</organism>
<evidence type="ECO:0000313" key="5">
    <source>
        <dbReference type="Proteomes" id="UP000836402"/>
    </source>
</evidence>
<proteinExistence type="predicted"/>
<feature type="compositionally biased region" description="Basic and acidic residues" evidence="1">
    <location>
        <begin position="155"/>
        <end position="170"/>
    </location>
</feature>
<evidence type="ECO:0000313" key="3">
    <source>
        <dbReference type="EMBL" id="KAE8262325.1"/>
    </source>
</evidence>
<feature type="compositionally biased region" description="Low complexity" evidence="1">
    <location>
        <begin position="51"/>
        <end position="60"/>
    </location>
</feature>
<reference evidence="2" key="3">
    <citation type="submission" date="2020-10" db="EMBL/GenBank/DDBJ databases">
        <authorList>
            <person name="Sedaghatjoo S."/>
        </authorList>
    </citation>
    <scope>NUCLEOTIDE SEQUENCE</scope>
    <source>
        <strain evidence="2">AZH3</strain>
    </source>
</reference>